<dbReference type="GO" id="GO:0016020">
    <property type="term" value="C:membrane"/>
    <property type="evidence" value="ECO:0007669"/>
    <property type="project" value="UniProtKB-SubCell"/>
</dbReference>
<feature type="domain" description="Receptor ligand binding region" evidence="6">
    <location>
        <begin position="148"/>
        <end position="407"/>
    </location>
</feature>
<evidence type="ECO:0000259" key="6">
    <source>
        <dbReference type="Pfam" id="PF01094"/>
    </source>
</evidence>
<evidence type="ECO:0000256" key="4">
    <source>
        <dbReference type="ARBA" id="ARBA00023136"/>
    </source>
</evidence>
<evidence type="ECO:0000256" key="5">
    <source>
        <dbReference type="SAM" id="Phobius"/>
    </source>
</evidence>
<evidence type="ECO:0000313" key="8">
    <source>
        <dbReference type="Proteomes" id="UP000192578"/>
    </source>
</evidence>
<dbReference type="SUPFAM" id="SSF53822">
    <property type="entry name" value="Periplasmic binding protein-like I"/>
    <property type="match status" value="1"/>
</dbReference>
<dbReference type="EMBL" id="MTYJ01000055">
    <property type="protein sequence ID" value="OQV17933.1"/>
    <property type="molecule type" value="Genomic_DNA"/>
</dbReference>
<dbReference type="Gene3D" id="3.40.50.2300">
    <property type="match status" value="1"/>
</dbReference>
<dbReference type="InterPro" id="IPR028082">
    <property type="entry name" value="Peripla_BP_I"/>
</dbReference>
<protein>
    <recommendedName>
        <fullName evidence="6">Receptor ligand binding region domain-containing protein</fullName>
    </recommendedName>
</protein>
<comment type="caution">
    <text evidence="7">The sequence shown here is derived from an EMBL/GenBank/DDBJ whole genome shotgun (WGS) entry which is preliminary data.</text>
</comment>
<organism evidence="7 8">
    <name type="scientific">Hypsibius exemplaris</name>
    <name type="common">Freshwater tardigrade</name>
    <dbReference type="NCBI Taxonomy" id="2072580"/>
    <lineage>
        <taxon>Eukaryota</taxon>
        <taxon>Metazoa</taxon>
        <taxon>Ecdysozoa</taxon>
        <taxon>Tardigrada</taxon>
        <taxon>Eutardigrada</taxon>
        <taxon>Parachela</taxon>
        <taxon>Hypsibioidea</taxon>
        <taxon>Hypsibiidae</taxon>
        <taxon>Hypsibius</taxon>
    </lineage>
</organism>
<reference evidence="8" key="1">
    <citation type="submission" date="2017-01" db="EMBL/GenBank/DDBJ databases">
        <title>Comparative genomics of anhydrobiosis in the tardigrade Hypsibius dujardini.</title>
        <authorList>
            <person name="Yoshida Y."/>
            <person name="Koutsovoulos G."/>
            <person name="Laetsch D."/>
            <person name="Stevens L."/>
            <person name="Kumar S."/>
            <person name="Horikawa D."/>
            <person name="Ishino K."/>
            <person name="Komine S."/>
            <person name="Tomita M."/>
            <person name="Blaxter M."/>
            <person name="Arakawa K."/>
        </authorList>
    </citation>
    <scope>NUCLEOTIDE SEQUENCE [LARGE SCALE GENOMIC DNA]</scope>
    <source>
        <strain evidence="8">Z151</strain>
    </source>
</reference>
<dbReference type="AlphaFoldDB" id="A0A1W0WS08"/>
<keyword evidence="2 5" id="KW-0812">Transmembrane</keyword>
<keyword evidence="3 5" id="KW-1133">Transmembrane helix</keyword>
<evidence type="ECO:0000256" key="3">
    <source>
        <dbReference type="ARBA" id="ARBA00022989"/>
    </source>
</evidence>
<name>A0A1W0WS08_HYPEX</name>
<evidence type="ECO:0000256" key="1">
    <source>
        <dbReference type="ARBA" id="ARBA00004370"/>
    </source>
</evidence>
<sequence length="539" mass="60462">MSRPTAVEVEVVAFGAVTGTRSRTSLAVLGPTYSLAVEDLQRKYNESLHFTYSEPGARTCLTVVSKSSEFLADYYYRQERPGKVFVFVHGGGEMPGFPCSNGDFPTAAVLSLTSFWNSLTLNTITGIDLTRENLLPMLSTVLSLAQNPAEKHVNVIVSLLRQYAWKTIFIVHDKISGNPQDIFVQSYGPMMKQVGLLMLAAPRNELGVPTFHEMRSNDDDSCSDTLAKFQSVSRVMLFGGSEGIRKLMNMTDGSYVYITVDMWPEAPNQFWSSWYRPDITDHTEVSAATEAFRSVLTISRYYDGDFLKTNRSMDLFREFRRRTNTMYNITADEFTPDPAPIIGNLIGSYNALMIVGETIQKAWEDGDDLTDGRGLRRRLLNRTISTEFDRVYIDSYGQRIPDFSVSSFSPGSLDRTVFLLYRGGSPFLEPLILRPVSWPGIWPVPNEPVCGYRGDKCGISQLSNLGGLAGGVVTSLLLVMIAGCLLFVRYYLARIDCYWDFSQRRRQHRDRDHGKNVGNAKTNVTLLSCQGKQPPCEHP</sequence>
<dbReference type="Proteomes" id="UP000192578">
    <property type="component" value="Unassembled WGS sequence"/>
</dbReference>
<evidence type="ECO:0000256" key="2">
    <source>
        <dbReference type="ARBA" id="ARBA00022692"/>
    </source>
</evidence>
<evidence type="ECO:0000313" key="7">
    <source>
        <dbReference type="EMBL" id="OQV17933.1"/>
    </source>
</evidence>
<proteinExistence type="predicted"/>
<comment type="subcellular location">
    <subcellularLocation>
        <location evidence="1">Membrane</location>
    </subcellularLocation>
</comment>
<dbReference type="Pfam" id="PF01094">
    <property type="entry name" value="ANF_receptor"/>
    <property type="match status" value="1"/>
</dbReference>
<gene>
    <name evidence="7" type="ORF">BV898_08061</name>
</gene>
<accession>A0A1W0WS08</accession>
<feature type="transmembrane region" description="Helical" evidence="5">
    <location>
        <begin position="465"/>
        <end position="488"/>
    </location>
</feature>
<keyword evidence="4 5" id="KW-0472">Membrane</keyword>
<keyword evidence="8" id="KW-1185">Reference proteome</keyword>
<dbReference type="InterPro" id="IPR001828">
    <property type="entry name" value="ANF_lig-bd_rcpt"/>
</dbReference>